<comment type="caution">
    <text evidence="2">The sequence shown here is derived from an EMBL/GenBank/DDBJ whole genome shotgun (WGS) entry which is preliminary data.</text>
</comment>
<feature type="compositionally biased region" description="Polar residues" evidence="1">
    <location>
        <begin position="34"/>
        <end position="50"/>
    </location>
</feature>
<keyword evidence="3" id="KW-1185">Reference proteome</keyword>
<feature type="region of interest" description="Disordered" evidence="1">
    <location>
        <begin position="108"/>
        <end position="127"/>
    </location>
</feature>
<name>A0A9P6B6E3_9AGAM</name>
<feature type="region of interest" description="Disordered" evidence="1">
    <location>
        <begin position="1"/>
        <end position="61"/>
    </location>
</feature>
<proteinExistence type="predicted"/>
<evidence type="ECO:0000313" key="2">
    <source>
        <dbReference type="EMBL" id="KAF9518142.1"/>
    </source>
</evidence>
<accession>A0A9P6B6E3</accession>
<feature type="compositionally biased region" description="Basic and acidic residues" evidence="1">
    <location>
        <begin position="1"/>
        <end position="15"/>
    </location>
</feature>
<evidence type="ECO:0000313" key="3">
    <source>
        <dbReference type="Proteomes" id="UP000886523"/>
    </source>
</evidence>
<sequence length="127" mass="13453">MGRDTIAEGARDAASKKVAGGSSEGDQEAKGKQKSTPLSSAYINSESDNAVESDPSGPPSLSLCLCVTSAPPPPLIDLQGRLERSGLVIFDPASFDNTFNAYPDPEWNHGPQCRHDSAPSDFYPTTR</sequence>
<gene>
    <name evidence="2" type="ORF">BS47DRAFT_1389316</name>
</gene>
<organism evidence="2 3">
    <name type="scientific">Hydnum rufescens UP504</name>
    <dbReference type="NCBI Taxonomy" id="1448309"/>
    <lineage>
        <taxon>Eukaryota</taxon>
        <taxon>Fungi</taxon>
        <taxon>Dikarya</taxon>
        <taxon>Basidiomycota</taxon>
        <taxon>Agaricomycotina</taxon>
        <taxon>Agaricomycetes</taxon>
        <taxon>Cantharellales</taxon>
        <taxon>Hydnaceae</taxon>
        <taxon>Hydnum</taxon>
    </lineage>
</organism>
<evidence type="ECO:0000256" key="1">
    <source>
        <dbReference type="SAM" id="MobiDB-lite"/>
    </source>
</evidence>
<dbReference type="AlphaFoldDB" id="A0A9P6B6E3"/>
<dbReference type="EMBL" id="MU128927">
    <property type="protein sequence ID" value="KAF9518142.1"/>
    <property type="molecule type" value="Genomic_DNA"/>
</dbReference>
<protein>
    <submittedName>
        <fullName evidence="2">Uncharacterized protein</fullName>
    </submittedName>
</protein>
<reference evidence="2" key="1">
    <citation type="journal article" date="2020" name="Nat. Commun.">
        <title>Large-scale genome sequencing of mycorrhizal fungi provides insights into the early evolution of symbiotic traits.</title>
        <authorList>
            <person name="Miyauchi S."/>
            <person name="Kiss E."/>
            <person name="Kuo A."/>
            <person name="Drula E."/>
            <person name="Kohler A."/>
            <person name="Sanchez-Garcia M."/>
            <person name="Morin E."/>
            <person name="Andreopoulos B."/>
            <person name="Barry K.W."/>
            <person name="Bonito G."/>
            <person name="Buee M."/>
            <person name="Carver A."/>
            <person name="Chen C."/>
            <person name="Cichocki N."/>
            <person name="Clum A."/>
            <person name="Culley D."/>
            <person name="Crous P.W."/>
            <person name="Fauchery L."/>
            <person name="Girlanda M."/>
            <person name="Hayes R.D."/>
            <person name="Keri Z."/>
            <person name="LaButti K."/>
            <person name="Lipzen A."/>
            <person name="Lombard V."/>
            <person name="Magnuson J."/>
            <person name="Maillard F."/>
            <person name="Murat C."/>
            <person name="Nolan M."/>
            <person name="Ohm R.A."/>
            <person name="Pangilinan J."/>
            <person name="Pereira M.F."/>
            <person name="Perotto S."/>
            <person name="Peter M."/>
            <person name="Pfister S."/>
            <person name="Riley R."/>
            <person name="Sitrit Y."/>
            <person name="Stielow J.B."/>
            <person name="Szollosi G."/>
            <person name="Zifcakova L."/>
            <person name="Stursova M."/>
            <person name="Spatafora J.W."/>
            <person name="Tedersoo L."/>
            <person name="Vaario L.M."/>
            <person name="Yamada A."/>
            <person name="Yan M."/>
            <person name="Wang P."/>
            <person name="Xu J."/>
            <person name="Bruns T."/>
            <person name="Baldrian P."/>
            <person name="Vilgalys R."/>
            <person name="Dunand C."/>
            <person name="Henrissat B."/>
            <person name="Grigoriev I.V."/>
            <person name="Hibbett D."/>
            <person name="Nagy L.G."/>
            <person name="Martin F.M."/>
        </authorList>
    </citation>
    <scope>NUCLEOTIDE SEQUENCE</scope>
    <source>
        <strain evidence="2">UP504</strain>
    </source>
</reference>
<dbReference type="Proteomes" id="UP000886523">
    <property type="component" value="Unassembled WGS sequence"/>
</dbReference>